<evidence type="ECO:0000256" key="8">
    <source>
        <dbReference type="ARBA" id="ARBA00022917"/>
    </source>
</evidence>
<dbReference type="Proteomes" id="UP000770785">
    <property type="component" value="Unassembled WGS sequence"/>
</dbReference>
<dbReference type="PANTHER" id="PTHR21621">
    <property type="entry name" value="RIBOSOMAL PROTEIN S6 MODIFICATION PROTEIN"/>
    <property type="match status" value="1"/>
</dbReference>
<evidence type="ECO:0000256" key="3">
    <source>
        <dbReference type="ARBA" id="ARBA00022598"/>
    </source>
</evidence>
<keyword evidence="13" id="KW-1185">Reference proteome</keyword>
<proteinExistence type="predicted"/>
<dbReference type="InterPro" id="IPR011761">
    <property type="entry name" value="ATP-grasp"/>
</dbReference>
<keyword evidence="12" id="KW-0689">Ribosomal protein</keyword>
<comment type="cofactor">
    <cofactor evidence="2">
        <name>Mg(2+)</name>
        <dbReference type="ChEBI" id="CHEBI:18420"/>
    </cofactor>
</comment>
<evidence type="ECO:0000256" key="6">
    <source>
        <dbReference type="ARBA" id="ARBA00022840"/>
    </source>
</evidence>
<evidence type="ECO:0000256" key="2">
    <source>
        <dbReference type="ARBA" id="ARBA00001946"/>
    </source>
</evidence>
<evidence type="ECO:0000259" key="11">
    <source>
        <dbReference type="PROSITE" id="PS50975"/>
    </source>
</evidence>
<protein>
    <submittedName>
        <fullName evidence="12">Ribosomal protein S6--L-glutamate ligase</fullName>
        <ecNumber evidence="12">6.3.2.-</ecNumber>
    </submittedName>
</protein>
<comment type="caution">
    <text evidence="12">The sequence shown here is derived from an EMBL/GenBank/DDBJ whole genome shotgun (WGS) entry which is preliminary data.</text>
</comment>
<evidence type="ECO:0000256" key="7">
    <source>
        <dbReference type="ARBA" id="ARBA00022842"/>
    </source>
</evidence>
<dbReference type="InterPro" id="IPR004666">
    <property type="entry name" value="Rp_bS6_RimK/Lys_biosynth_LsyX"/>
</dbReference>
<dbReference type="NCBIfam" id="TIGR00768">
    <property type="entry name" value="rimK_fam"/>
    <property type="match status" value="1"/>
</dbReference>
<evidence type="ECO:0000256" key="9">
    <source>
        <dbReference type="ARBA" id="ARBA00023211"/>
    </source>
</evidence>
<dbReference type="Gene3D" id="3.40.50.20">
    <property type="match status" value="1"/>
</dbReference>
<name>A0ABX0X783_9BACT</name>
<keyword evidence="6 10" id="KW-0067">ATP-binding</keyword>
<dbReference type="GO" id="GO:0005840">
    <property type="term" value="C:ribosome"/>
    <property type="evidence" value="ECO:0007669"/>
    <property type="project" value="UniProtKB-KW"/>
</dbReference>
<evidence type="ECO:0000256" key="10">
    <source>
        <dbReference type="PROSITE-ProRule" id="PRU00409"/>
    </source>
</evidence>
<evidence type="ECO:0000313" key="13">
    <source>
        <dbReference type="Proteomes" id="UP000770785"/>
    </source>
</evidence>
<dbReference type="InterPro" id="IPR013651">
    <property type="entry name" value="ATP-grasp_RimK-type"/>
</dbReference>
<evidence type="ECO:0000256" key="4">
    <source>
        <dbReference type="ARBA" id="ARBA00022723"/>
    </source>
</evidence>
<organism evidence="12 13">
    <name type="scientific">Neolewinella antarctica</name>
    <dbReference type="NCBI Taxonomy" id="442734"/>
    <lineage>
        <taxon>Bacteria</taxon>
        <taxon>Pseudomonadati</taxon>
        <taxon>Bacteroidota</taxon>
        <taxon>Saprospiria</taxon>
        <taxon>Saprospirales</taxon>
        <taxon>Lewinellaceae</taxon>
        <taxon>Neolewinella</taxon>
    </lineage>
</organism>
<dbReference type="EC" id="6.3.2.-" evidence="12"/>
<dbReference type="Gene3D" id="3.30.470.20">
    <property type="entry name" value="ATP-grasp fold, B domain"/>
    <property type="match status" value="1"/>
</dbReference>
<dbReference type="InterPro" id="IPR041107">
    <property type="entry name" value="Rimk_N"/>
</dbReference>
<keyword evidence="8" id="KW-0648">Protein biosynthesis</keyword>
<evidence type="ECO:0000256" key="5">
    <source>
        <dbReference type="ARBA" id="ARBA00022741"/>
    </source>
</evidence>
<dbReference type="InterPro" id="IPR013815">
    <property type="entry name" value="ATP_grasp_subdomain_1"/>
</dbReference>
<evidence type="ECO:0000313" key="12">
    <source>
        <dbReference type="EMBL" id="NJC24861.1"/>
    </source>
</evidence>
<keyword evidence="4" id="KW-0479">Metal-binding</keyword>
<keyword evidence="9" id="KW-0464">Manganese</keyword>
<keyword evidence="5 10" id="KW-0547">Nucleotide-binding</keyword>
<evidence type="ECO:0000256" key="1">
    <source>
        <dbReference type="ARBA" id="ARBA00001936"/>
    </source>
</evidence>
<dbReference type="SUPFAM" id="SSF56059">
    <property type="entry name" value="Glutathione synthetase ATP-binding domain-like"/>
    <property type="match status" value="1"/>
</dbReference>
<comment type="cofactor">
    <cofactor evidence="1">
        <name>Mn(2+)</name>
        <dbReference type="ChEBI" id="CHEBI:29035"/>
    </cofactor>
</comment>
<keyword evidence="3 12" id="KW-0436">Ligase</keyword>
<dbReference type="PROSITE" id="PS50975">
    <property type="entry name" value="ATP_GRASP"/>
    <property type="match status" value="1"/>
</dbReference>
<dbReference type="EMBL" id="JAATJH010000001">
    <property type="protein sequence ID" value="NJC24861.1"/>
    <property type="molecule type" value="Genomic_DNA"/>
</dbReference>
<keyword evidence="12" id="KW-0687">Ribonucleoprotein</keyword>
<accession>A0ABX0X783</accession>
<sequence length="292" mass="31384">MRITVFSRGPTLYSTSRIVAAGEARGHTVEVIDHAFCNPALEAGRHCLLYDGQPLRTPTVVVPRIGANMTVRGASLLRQLDTMSVPHTMSADGLLLARDKMGSLQALAKAGLPVPTTILCFNLREVRLAALRLGDYPIVVKMLEGTHGEGVALAHNLLQLEKIARRFIDSQSRVILQEYVAESQGTDVRAFVVGNQIVATMQRRATDGEFRANMHLGASALPITLSEADQLIVLRAAAVLNVEIAGVDLIPSNEGYLIVEVNASPGLEGIETTTGQDVAGEIIEYAIKKTKA</sequence>
<dbReference type="Pfam" id="PF18030">
    <property type="entry name" value="Rimk_N"/>
    <property type="match status" value="1"/>
</dbReference>
<dbReference type="PANTHER" id="PTHR21621:SF7">
    <property type="entry name" value="RIBOSOMAL PROTEIN BS6--L-GLUTAMATE LIGASE"/>
    <property type="match status" value="1"/>
</dbReference>
<dbReference type="GO" id="GO:0016874">
    <property type="term" value="F:ligase activity"/>
    <property type="evidence" value="ECO:0007669"/>
    <property type="project" value="UniProtKB-KW"/>
</dbReference>
<dbReference type="RefSeq" id="WP_168035664.1">
    <property type="nucleotide sequence ID" value="NZ_JAATJH010000001.1"/>
</dbReference>
<dbReference type="Gene3D" id="3.30.1490.20">
    <property type="entry name" value="ATP-grasp fold, A domain"/>
    <property type="match status" value="1"/>
</dbReference>
<gene>
    <name evidence="12" type="ORF">GGR27_000342</name>
</gene>
<feature type="domain" description="ATP-grasp" evidence="11">
    <location>
        <begin position="104"/>
        <end position="287"/>
    </location>
</feature>
<keyword evidence="7" id="KW-0460">Magnesium</keyword>
<dbReference type="Pfam" id="PF08443">
    <property type="entry name" value="RimK"/>
    <property type="match status" value="1"/>
</dbReference>
<reference evidence="12 13" key="1">
    <citation type="submission" date="2020-03" db="EMBL/GenBank/DDBJ databases">
        <title>Genomic Encyclopedia of Type Strains, Phase IV (KMG-IV): sequencing the most valuable type-strain genomes for metagenomic binning, comparative biology and taxonomic classification.</title>
        <authorList>
            <person name="Goeker M."/>
        </authorList>
    </citation>
    <scope>NUCLEOTIDE SEQUENCE [LARGE SCALE GENOMIC DNA]</scope>
    <source>
        <strain evidence="12 13">DSM 105096</strain>
    </source>
</reference>